<feature type="transmembrane region" description="Helical" evidence="8">
    <location>
        <begin position="330"/>
        <end position="351"/>
    </location>
</feature>
<comment type="subcellular location">
    <subcellularLocation>
        <location evidence="1">Cell membrane</location>
        <topology evidence="1">Multi-pass membrane protein</topology>
    </subcellularLocation>
</comment>
<keyword evidence="3" id="KW-0328">Glycosyltransferase</keyword>
<feature type="transmembrane region" description="Helical" evidence="8">
    <location>
        <begin position="358"/>
        <end position="381"/>
    </location>
</feature>
<dbReference type="GO" id="GO:0009103">
    <property type="term" value="P:lipopolysaccharide biosynthetic process"/>
    <property type="evidence" value="ECO:0007669"/>
    <property type="project" value="TreeGrafter"/>
</dbReference>
<dbReference type="PANTHER" id="PTHR33908:SF3">
    <property type="entry name" value="UNDECAPRENYL PHOSPHATE-ALPHA-4-AMINO-4-DEOXY-L-ARABINOSE ARABINOSYL TRANSFERASE"/>
    <property type="match status" value="1"/>
</dbReference>
<reference evidence="10" key="1">
    <citation type="journal article" date="2016" name="Int. J. Syst. Evol. Microbiol.">
        <title>Pseudoxanthomonas helianthi sp. nov., isolated from roots of Jerusalem artichoke (Helianthus tuberosus).</title>
        <authorList>
            <person name="Kittiwongwattana C."/>
            <person name="Thawai C."/>
        </authorList>
    </citation>
    <scope>NUCLEOTIDE SEQUENCE</scope>
    <source>
        <strain evidence="10">110414</strain>
    </source>
</reference>
<dbReference type="RefSeq" id="WP_210535505.1">
    <property type="nucleotide sequence ID" value="NZ_JAGKTC010000001.1"/>
</dbReference>
<keyword evidence="5 8" id="KW-0812">Transmembrane</keyword>
<keyword evidence="6 8" id="KW-1133">Transmembrane helix</keyword>
<dbReference type="InterPro" id="IPR038731">
    <property type="entry name" value="RgtA/B/C-like"/>
</dbReference>
<evidence type="ECO:0000313" key="10">
    <source>
        <dbReference type="EMBL" id="MBP3983675.1"/>
    </source>
</evidence>
<accession>A0A940X001</accession>
<dbReference type="GO" id="GO:0005886">
    <property type="term" value="C:plasma membrane"/>
    <property type="evidence" value="ECO:0007669"/>
    <property type="project" value="UniProtKB-SubCell"/>
</dbReference>
<comment type="caution">
    <text evidence="10">The sequence shown here is derived from an EMBL/GenBank/DDBJ whole genome shotgun (WGS) entry which is preliminary data.</text>
</comment>
<feature type="domain" description="Glycosyltransferase RgtA/B/C/D-like" evidence="9">
    <location>
        <begin position="65"/>
        <end position="206"/>
    </location>
</feature>
<feature type="transmembrane region" description="Helical" evidence="8">
    <location>
        <begin position="12"/>
        <end position="33"/>
    </location>
</feature>
<gene>
    <name evidence="10" type="ORF">J5837_04480</name>
</gene>
<evidence type="ECO:0000256" key="3">
    <source>
        <dbReference type="ARBA" id="ARBA00022676"/>
    </source>
</evidence>
<dbReference type="GO" id="GO:0010041">
    <property type="term" value="P:response to iron(III) ion"/>
    <property type="evidence" value="ECO:0007669"/>
    <property type="project" value="TreeGrafter"/>
</dbReference>
<sequence>MPRRTPEQTRELFWLLAFALLVIGAGLGLRAPWPADEPRFVLVAKQMWESGDWLFPHRGHELYPDKPPLYFWLIGACYAVVRHWNVAFLIPSLLAALGTLWLTYDLGRRLWNHRAGLWAAGAVLCAFQFVYQAKRAQIDPTVVFFITLGVYGLLRHTLLGPSWRWYWLGCFAAGLGVISKGVGFLALLVLLPYALMRWRGWSGLSEPAPRGVGRWTLGALAFLAAIALWFVPMLLTALHDGDPEHRAYLHELLFRQTATRYTNAWHHNEPFWYFGEVIALFWLPFSIFIPWLLKPWREAWRSRDARVWLPLAWVVLVLLFFSASPGKRDMYILPALPMLALAAAPFLLALAERRGVRVALFGFALLLGASLFGAGLAAVLGEPNFELKFEAERGLAGGGDALWIVLAAMGGLVLLAAAWLRLRRAVALTLETVVVLWLGYGLVVAPLLDDENSASGLMRQARELAGPDTVIGLVDWREQQLLQAQGAVEEFGFKAAPETQWQRGLAWLRAQPQGRVLLVQDASVPACVERAAAKAVGVANRRSWWLVDASAVGGCEIRKAEAGE</sequence>
<dbReference type="EMBL" id="JAGKTC010000001">
    <property type="protein sequence ID" value="MBP3983675.1"/>
    <property type="molecule type" value="Genomic_DNA"/>
</dbReference>
<dbReference type="AlphaFoldDB" id="A0A940X001"/>
<feature type="transmembrane region" description="Helical" evidence="8">
    <location>
        <begin position="70"/>
        <end position="103"/>
    </location>
</feature>
<dbReference type="Proteomes" id="UP000673447">
    <property type="component" value="Unassembled WGS sequence"/>
</dbReference>
<evidence type="ECO:0000256" key="1">
    <source>
        <dbReference type="ARBA" id="ARBA00004651"/>
    </source>
</evidence>
<protein>
    <submittedName>
        <fullName evidence="10">Glycosyltransferase family 39 protein</fullName>
    </submittedName>
</protein>
<evidence type="ECO:0000256" key="5">
    <source>
        <dbReference type="ARBA" id="ARBA00022692"/>
    </source>
</evidence>
<evidence type="ECO:0000256" key="2">
    <source>
        <dbReference type="ARBA" id="ARBA00022475"/>
    </source>
</evidence>
<feature type="transmembrane region" description="Helical" evidence="8">
    <location>
        <begin position="165"/>
        <end position="195"/>
    </location>
</feature>
<feature type="transmembrane region" description="Helical" evidence="8">
    <location>
        <begin position="427"/>
        <end position="448"/>
    </location>
</feature>
<evidence type="ECO:0000256" key="7">
    <source>
        <dbReference type="ARBA" id="ARBA00023136"/>
    </source>
</evidence>
<feature type="transmembrane region" description="Helical" evidence="8">
    <location>
        <begin position="215"/>
        <end position="235"/>
    </location>
</feature>
<feature type="transmembrane region" description="Helical" evidence="8">
    <location>
        <begin position="305"/>
        <end position="324"/>
    </location>
</feature>
<keyword evidence="11" id="KW-1185">Reference proteome</keyword>
<evidence type="ECO:0000256" key="8">
    <source>
        <dbReference type="SAM" id="Phobius"/>
    </source>
</evidence>
<organism evidence="10 11">
    <name type="scientific">Pseudoxanthomonas helianthi</name>
    <dbReference type="NCBI Taxonomy" id="1453541"/>
    <lineage>
        <taxon>Bacteria</taxon>
        <taxon>Pseudomonadati</taxon>
        <taxon>Pseudomonadota</taxon>
        <taxon>Gammaproteobacteria</taxon>
        <taxon>Lysobacterales</taxon>
        <taxon>Lysobacteraceae</taxon>
        <taxon>Pseudoxanthomonas</taxon>
    </lineage>
</organism>
<keyword evidence="7 8" id="KW-0472">Membrane</keyword>
<evidence type="ECO:0000259" key="9">
    <source>
        <dbReference type="Pfam" id="PF13231"/>
    </source>
</evidence>
<name>A0A940X001_9GAMM</name>
<proteinExistence type="predicted"/>
<dbReference type="InterPro" id="IPR050297">
    <property type="entry name" value="LipidA_mod_glycosyltrf_83"/>
</dbReference>
<dbReference type="PANTHER" id="PTHR33908">
    <property type="entry name" value="MANNOSYLTRANSFERASE YKCB-RELATED"/>
    <property type="match status" value="1"/>
</dbReference>
<dbReference type="Pfam" id="PF13231">
    <property type="entry name" value="PMT_2"/>
    <property type="match status" value="1"/>
</dbReference>
<keyword evidence="2" id="KW-1003">Cell membrane</keyword>
<keyword evidence="4" id="KW-0808">Transferase</keyword>
<evidence type="ECO:0000256" key="6">
    <source>
        <dbReference type="ARBA" id="ARBA00022989"/>
    </source>
</evidence>
<feature type="transmembrane region" description="Helical" evidence="8">
    <location>
        <begin position="271"/>
        <end position="293"/>
    </location>
</feature>
<evidence type="ECO:0000256" key="4">
    <source>
        <dbReference type="ARBA" id="ARBA00022679"/>
    </source>
</evidence>
<feature type="transmembrane region" description="Helical" evidence="8">
    <location>
        <begin position="401"/>
        <end position="420"/>
    </location>
</feature>
<reference evidence="10" key="2">
    <citation type="submission" date="2021-03" db="EMBL/GenBank/DDBJ databases">
        <authorList>
            <person name="Cao W."/>
        </authorList>
    </citation>
    <scope>NUCLEOTIDE SEQUENCE</scope>
    <source>
        <strain evidence="10">110414</strain>
    </source>
</reference>
<evidence type="ECO:0000313" key="11">
    <source>
        <dbReference type="Proteomes" id="UP000673447"/>
    </source>
</evidence>
<dbReference type="GO" id="GO:0016763">
    <property type="term" value="F:pentosyltransferase activity"/>
    <property type="evidence" value="ECO:0007669"/>
    <property type="project" value="TreeGrafter"/>
</dbReference>